<feature type="compositionally biased region" description="Low complexity" evidence="2">
    <location>
        <begin position="428"/>
        <end position="467"/>
    </location>
</feature>
<proteinExistence type="predicted"/>
<comment type="caution">
    <text evidence="4">The sequence shown here is derived from an EMBL/GenBank/DDBJ whole genome shotgun (WGS) entry which is preliminary data.</text>
</comment>
<evidence type="ECO:0000313" key="4">
    <source>
        <dbReference type="EMBL" id="GFR40552.1"/>
    </source>
</evidence>
<dbReference type="InterPro" id="IPR045111">
    <property type="entry name" value="Vps41/Vps8"/>
</dbReference>
<dbReference type="Gene3D" id="2.130.10.10">
    <property type="entry name" value="YVTN repeat-like/Quinoprotein amine dehydrogenase"/>
    <property type="match status" value="1"/>
</dbReference>
<dbReference type="EMBL" id="BMAR01000001">
    <property type="protein sequence ID" value="GFR40552.1"/>
    <property type="molecule type" value="Genomic_DNA"/>
</dbReference>
<feature type="domain" description="Vps41 beta-propeller" evidence="3">
    <location>
        <begin position="12"/>
        <end position="203"/>
    </location>
</feature>
<dbReference type="GO" id="GO:0016236">
    <property type="term" value="P:macroautophagy"/>
    <property type="evidence" value="ECO:0007669"/>
    <property type="project" value="TreeGrafter"/>
</dbReference>
<dbReference type="GO" id="GO:0034058">
    <property type="term" value="P:endosomal vesicle fusion"/>
    <property type="evidence" value="ECO:0007669"/>
    <property type="project" value="TreeGrafter"/>
</dbReference>
<keyword evidence="5" id="KW-1185">Reference proteome</keyword>
<dbReference type="PROSITE" id="PS50082">
    <property type="entry name" value="WD_REPEATS_2"/>
    <property type="match status" value="1"/>
</dbReference>
<evidence type="ECO:0000313" key="5">
    <source>
        <dbReference type="Proteomes" id="UP001054857"/>
    </source>
</evidence>
<feature type="compositionally biased region" description="Pro residues" evidence="2">
    <location>
        <begin position="501"/>
        <end position="512"/>
    </location>
</feature>
<dbReference type="InterPro" id="IPR015943">
    <property type="entry name" value="WD40/YVTN_repeat-like_dom_sf"/>
</dbReference>
<feature type="repeat" description="WD" evidence="1">
    <location>
        <begin position="62"/>
        <end position="103"/>
    </location>
</feature>
<evidence type="ECO:0000256" key="1">
    <source>
        <dbReference type="PROSITE-ProRule" id="PRU00221"/>
    </source>
</evidence>
<feature type="compositionally biased region" description="Low complexity" evidence="2">
    <location>
        <begin position="613"/>
        <end position="627"/>
    </location>
</feature>
<dbReference type="GO" id="GO:0030897">
    <property type="term" value="C:HOPS complex"/>
    <property type="evidence" value="ECO:0007669"/>
    <property type="project" value="TreeGrafter"/>
</dbReference>
<dbReference type="GO" id="GO:0006623">
    <property type="term" value="P:protein targeting to vacuole"/>
    <property type="evidence" value="ECO:0007669"/>
    <property type="project" value="InterPro"/>
</dbReference>
<dbReference type="AlphaFoldDB" id="A0AAD3HH20"/>
<dbReference type="SUPFAM" id="SSF50978">
    <property type="entry name" value="WD40 repeat-like"/>
    <property type="match status" value="1"/>
</dbReference>
<gene>
    <name evidence="4" type="ORF">Agub_g1127</name>
</gene>
<feature type="compositionally biased region" description="Low complexity" evidence="2">
    <location>
        <begin position="565"/>
        <end position="604"/>
    </location>
</feature>
<dbReference type="InterPro" id="IPR057780">
    <property type="entry name" value="Beta-prop_Vps41"/>
</dbReference>
<dbReference type="GO" id="GO:0009267">
    <property type="term" value="P:cellular response to starvation"/>
    <property type="evidence" value="ECO:0007669"/>
    <property type="project" value="TreeGrafter"/>
</dbReference>
<dbReference type="InterPro" id="IPR001680">
    <property type="entry name" value="WD40_rpt"/>
</dbReference>
<feature type="region of interest" description="Disordered" evidence="2">
    <location>
        <begin position="359"/>
        <end position="528"/>
    </location>
</feature>
<protein>
    <recommendedName>
        <fullName evidence="3">Vps41 beta-propeller domain-containing protein</fullName>
    </recommendedName>
</protein>
<organism evidence="4 5">
    <name type="scientific">Astrephomene gubernaculifera</name>
    <dbReference type="NCBI Taxonomy" id="47775"/>
    <lineage>
        <taxon>Eukaryota</taxon>
        <taxon>Viridiplantae</taxon>
        <taxon>Chlorophyta</taxon>
        <taxon>core chlorophytes</taxon>
        <taxon>Chlorophyceae</taxon>
        <taxon>CS clade</taxon>
        <taxon>Chlamydomonadales</taxon>
        <taxon>Astrephomenaceae</taxon>
        <taxon>Astrephomene</taxon>
    </lineage>
</organism>
<dbReference type="Proteomes" id="UP001054857">
    <property type="component" value="Unassembled WGS sequence"/>
</dbReference>
<sequence length="859" mass="87945">MESPEEEPEPQLKYELLGGDVRDILNKERITCMSLSEKIVALGTEQGRIHVLDYSGNQVRLLNVHKGRVNDISFDKEAEHLASASNDGSVVVANLYTDQVTRHELRGPVKAVAIDPRPAPSSRRSWRDFVTGSAAGEVALHTQGWLGRSEQALAVAPSREVAAGGGVLALRWSGPLVAWAFESCVAVYDTTSHQLIRTLRRRDPRAEAAAAAAGTSTPSSSAPSAASSPAKPTTHSPAKAAGAAAAAAAAAAGVRGPAAGGAGKAARSSGDTPPGGPSSGGGVGSLKRCSLLFAPDSHLYVAWSDTILVARIHIPESPGGWQTPPQVELLARMSSGCGEAVLGVSPYGEDDLAVLVYPSGAPQPAALPHQQQHQQQQQPQPAQPQGQQRQEERQQEGEQQQPQKDGVAPAAEGTTRAADGAGAPTQEPPSSLSTSPAAAAAAAEPAAETGREAAGAATTTAASKPGAEAAHEGAVGSAAEGDRGSGSGGSGGDTAAAAVQPPSPPAPPPDPLAPGRTPQLVILSRSDHREWARDSVPLPAAPSLGPADFLGLIPSLPHHLHPQHTATHSTTTTTTTTPAVSTSAAGGTAAAARATRTGPATAAAGGAGGGGSSSSAASSRDATPRASAGGGAGSFGALVGSSFSGTATTASTTSAAATAAATSGQGSTPAPAPTTSSAPRRLVPVWVDGQELMFFIAAPSAIATARSRDAAERVGWLLARRRWEEALAAVEAAPPGGLPPGTYDRVVDGYIEELLTRQSYDRAVDLSERLLRGDPRRWERFVYLFAQVRQLPKLVERLPTDKPRLRPQLYDMALQSLLASPADHPRLLTLATRVWPPGCFSLAALADAVAGRLRRMTLQ</sequence>
<feature type="region of interest" description="Disordered" evidence="2">
    <location>
        <begin position="206"/>
        <end position="239"/>
    </location>
</feature>
<accession>A0AAD3HH20</accession>
<feature type="region of interest" description="Disordered" evidence="2">
    <location>
        <begin position="560"/>
        <end position="629"/>
    </location>
</feature>
<feature type="region of interest" description="Disordered" evidence="2">
    <location>
        <begin position="258"/>
        <end position="282"/>
    </location>
</feature>
<dbReference type="Pfam" id="PF23411">
    <property type="entry name" value="Beta-prop_Vps41"/>
    <property type="match status" value="1"/>
</dbReference>
<evidence type="ECO:0000259" key="3">
    <source>
        <dbReference type="Pfam" id="PF23411"/>
    </source>
</evidence>
<dbReference type="PANTHER" id="PTHR12616">
    <property type="entry name" value="VACUOLAR PROTEIN SORTING VPS41"/>
    <property type="match status" value="1"/>
</dbReference>
<dbReference type="GO" id="GO:0005770">
    <property type="term" value="C:late endosome"/>
    <property type="evidence" value="ECO:0007669"/>
    <property type="project" value="TreeGrafter"/>
</dbReference>
<dbReference type="Pfam" id="PF23556">
    <property type="entry name" value="TPR_Vps41"/>
    <property type="match status" value="1"/>
</dbReference>
<feature type="non-terminal residue" evidence="4">
    <location>
        <position position="1"/>
    </location>
</feature>
<dbReference type="InterPro" id="IPR036322">
    <property type="entry name" value="WD40_repeat_dom_sf"/>
</dbReference>
<reference evidence="4 5" key="1">
    <citation type="journal article" date="2021" name="Sci. Rep.">
        <title>Genome sequencing of the multicellular alga Astrephomene provides insights into convergent evolution of germ-soma differentiation.</title>
        <authorList>
            <person name="Yamashita S."/>
            <person name="Yamamoto K."/>
            <person name="Matsuzaki R."/>
            <person name="Suzuki S."/>
            <person name="Yamaguchi H."/>
            <person name="Hirooka S."/>
            <person name="Minakuchi Y."/>
            <person name="Miyagishima S."/>
            <person name="Kawachi M."/>
            <person name="Toyoda A."/>
            <person name="Nozaki H."/>
        </authorList>
    </citation>
    <scope>NUCLEOTIDE SEQUENCE [LARGE SCALE GENOMIC DNA]</scope>
    <source>
        <strain evidence="4 5">NIES-4017</strain>
    </source>
</reference>
<dbReference type="SMART" id="SM00320">
    <property type="entry name" value="WD40"/>
    <property type="match status" value="1"/>
</dbReference>
<dbReference type="PANTHER" id="PTHR12616:SF1">
    <property type="entry name" value="VACUOLAR PROTEIN SORTING-ASSOCIATED PROTEIN 41 HOMOLOG"/>
    <property type="match status" value="1"/>
</dbReference>
<evidence type="ECO:0000256" key="2">
    <source>
        <dbReference type="SAM" id="MobiDB-lite"/>
    </source>
</evidence>
<feature type="compositionally biased region" description="Low complexity" evidence="2">
    <location>
        <begin position="207"/>
        <end position="239"/>
    </location>
</feature>
<keyword evidence="1" id="KW-0853">WD repeat</keyword>
<feature type="compositionally biased region" description="Low complexity" evidence="2">
    <location>
        <begin position="362"/>
        <end position="388"/>
    </location>
</feature>
<name>A0AAD3HH20_9CHLO</name>